<reference evidence="1 2" key="1">
    <citation type="submission" date="2015-01" db="EMBL/GenBank/DDBJ databases">
        <title>Sequencing and annotation of Micromonospora carbonacea strain JXNU-1 genome.</title>
        <authorList>
            <person name="Long Z."/>
            <person name="Huang Y."/>
            <person name="Jiang Y."/>
        </authorList>
    </citation>
    <scope>NUCLEOTIDE SEQUENCE [LARGE SCALE GENOMIC DNA]</scope>
    <source>
        <strain evidence="1 2">JXNU-1</strain>
    </source>
</reference>
<dbReference type="OrthoDB" id="9984070at2"/>
<evidence type="ECO:0000313" key="1">
    <source>
        <dbReference type="EMBL" id="KIR61415.1"/>
    </source>
</evidence>
<dbReference type="AlphaFoldDB" id="A0A0D0WVH7"/>
<gene>
    <name evidence="1" type="ORF">TK50_27665</name>
</gene>
<sequence length="75" mass="8068">MWLVLRCDFDCTASATGGTSGYHYTWQPLIPITVFYDDQGPASSGHCSAYVDNVVRVTVASGAETASTDIRFPCS</sequence>
<dbReference type="RefSeq" id="WP_043968353.1">
    <property type="nucleotide sequence ID" value="NZ_JBEZEN010000037.1"/>
</dbReference>
<proteinExistence type="predicted"/>
<organism evidence="1 2">
    <name type="scientific">Micromonospora haikouensis</name>
    <dbReference type="NCBI Taxonomy" id="686309"/>
    <lineage>
        <taxon>Bacteria</taxon>
        <taxon>Bacillati</taxon>
        <taxon>Actinomycetota</taxon>
        <taxon>Actinomycetes</taxon>
        <taxon>Micromonosporales</taxon>
        <taxon>Micromonosporaceae</taxon>
        <taxon>Micromonospora</taxon>
    </lineage>
</organism>
<keyword evidence="2" id="KW-1185">Reference proteome</keyword>
<dbReference type="PATRIC" id="fig|47853.6.peg.5801"/>
<dbReference type="Proteomes" id="UP000032254">
    <property type="component" value="Unassembled WGS sequence"/>
</dbReference>
<evidence type="ECO:0000313" key="2">
    <source>
        <dbReference type="Proteomes" id="UP000032254"/>
    </source>
</evidence>
<accession>A0A0D0WVH7</accession>
<dbReference type="EMBL" id="JXSX01000003">
    <property type="protein sequence ID" value="KIR61415.1"/>
    <property type="molecule type" value="Genomic_DNA"/>
</dbReference>
<dbReference type="GeneID" id="301307793"/>
<comment type="caution">
    <text evidence="1">The sequence shown here is derived from an EMBL/GenBank/DDBJ whole genome shotgun (WGS) entry which is preliminary data.</text>
</comment>
<name>A0A0D0WVH7_9ACTN</name>
<protein>
    <submittedName>
        <fullName evidence="1">Uncharacterized protein</fullName>
    </submittedName>
</protein>